<dbReference type="GO" id="GO:0006352">
    <property type="term" value="P:DNA-templated transcription initiation"/>
    <property type="evidence" value="ECO:0007669"/>
    <property type="project" value="InterPro"/>
</dbReference>
<dbReference type="InterPro" id="IPR046531">
    <property type="entry name" value="DUF6596"/>
</dbReference>
<dbReference type="Pfam" id="PF20239">
    <property type="entry name" value="DUF6596"/>
    <property type="match status" value="1"/>
</dbReference>
<dbReference type="Gene3D" id="1.10.1740.10">
    <property type="match status" value="1"/>
</dbReference>
<protein>
    <submittedName>
        <fullName evidence="2">RNA polymerase subunit sigma-70</fullName>
    </submittedName>
</protein>
<feature type="domain" description="DUF6596" evidence="1">
    <location>
        <begin position="185"/>
        <end position="289"/>
    </location>
</feature>
<dbReference type="InterPro" id="IPR013325">
    <property type="entry name" value="RNA_pol_sigma_r2"/>
</dbReference>
<reference evidence="2 3" key="1">
    <citation type="submission" date="2018-05" db="EMBL/GenBank/DDBJ databases">
        <title>Genetic diversity of glacier-inhabiting Cryobacterium bacteria in China and description of Cryobacterium mengkeensis sp. nov. and Arthrobacter glacialis sp. nov.</title>
        <authorList>
            <person name="Liu Q."/>
            <person name="Xin Y.-H."/>
        </authorList>
    </citation>
    <scope>NUCLEOTIDE SEQUENCE [LARGE SCALE GENOMIC DNA]</scope>
    <source>
        <strain evidence="2 3">LI2</strain>
    </source>
</reference>
<dbReference type="AlphaFoldDB" id="A0A2V5L7U1"/>
<dbReference type="PANTHER" id="PTHR47756:SF2">
    <property type="entry name" value="BLL6612 PROTEIN"/>
    <property type="match status" value="1"/>
</dbReference>
<dbReference type="SUPFAM" id="SSF88946">
    <property type="entry name" value="Sigma2 domain of RNA polymerase sigma factors"/>
    <property type="match status" value="1"/>
</dbReference>
<evidence type="ECO:0000313" key="3">
    <source>
        <dbReference type="Proteomes" id="UP000247832"/>
    </source>
</evidence>
<dbReference type="InterPro" id="IPR013324">
    <property type="entry name" value="RNA_pol_sigma_r3/r4-like"/>
</dbReference>
<dbReference type="SUPFAM" id="SSF88659">
    <property type="entry name" value="Sigma3 and sigma4 domains of RNA polymerase sigma factors"/>
    <property type="match status" value="1"/>
</dbReference>
<proteinExistence type="predicted"/>
<dbReference type="OrthoDB" id="9780299at2"/>
<dbReference type="Proteomes" id="UP000247832">
    <property type="component" value="Unassembled WGS sequence"/>
</dbReference>
<dbReference type="EMBL" id="QJVD01000015">
    <property type="protein sequence ID" value="PYI66384.1"/>
    <property type="molecule type" value="Genomic_DNA"/>
</dbReference>
<evidence type="ECO:0000259" key="1">
    <source>
        <dbReference type="Pfam" id="PF20239"/>
    </source>
</evidence>
<accession>A0A2V5L7U1</accession>
<dbReference type="GO" id="GO:0003700">
    <property type="term" value="F:DNA-binding transcription factor activity"/>
    <property type="evidence" value="ECO:0007669"/>
    <property type="project" value="InterPro"/>
</dbReference>
<dbReference type="PANTHER" id="PTHR47756">
    <property type="entry name" value="BLL6612 PROTEIN-RELATED"/>
    <property type="match status" value="1"/>
</dbReference>
<comment type="caution">
    <text evidence="2">The sequence shown here is derived from an EMBL/GenBank/DDBJ whole genome shotgun (WGS) entry which is preliminary data.</text>
</comment>
<name>A0A2V5L7U1_9MICC</name>
<sequence length="424" mass="44308">MTAGEARAAAEHVARASFGRLVALLAASTGDLALAEDALSAAFEQALITWPANGVPGNPEAWLLTVARNRQRDTWKSAFHKTSAPLDDAGRNDGAAMTALDELDIDAIGDKRLELLFVCAHAAIDPGVRTPLMLQTVLGFDAGRIASAFAVPATAMAQRLVRAKKRIKEARIPFTVPGRDAMPGRLPAVLEAIYGCYALDFRDAADASVQDAGAEDGEDLAGEAQYLAVSLAGLLRNEPEAWGLAALITLSQARAASRGGGFVPLEEQDTAAWDVELINEGESYLRQAAAAGAPGRFQLEAAIQAVHCARARTQRTDWPALRTLYTALVTIAPSLGARVALAAVIGRTESPAAGLAALEAIGAGASATVPAAVKHFQPLLATRAEFLARAGRREEAAAAFAAAVAVTGQAAIREYLLDRARHLG</sequence>
<organism evidence="2 3">
    <name type="scientific">Arthrobacter livingstonensis</name>
    <dbReference type="NCBI Taxonomy" id="670078"/>
    <lineage>
        <taxon>Bacteria</taxon>
        <taxon>Bacillati</taxon>
        <taxon>Actinomycetota</taxon>
        <taxon>Actinomycetes</taxon>
        <taxon>Micrococcales</taxon>
        <taxon>Micrococcaceae</taxon>
        <taxon>Arthrobacter</taxon>
    </lineage>
</organism>
<dbReference type="RefSeq" id="WP_110501603.1">
    <property type="nucleotide sequence ID" value="NZ_QJVD01000015.1"/>
</dbReference>
<evidence type="ECO:0000313" key="2">
    <source>
        <dbReference type="EMBL" id="PYI66384.1"/>
    </source>
</evidence>
<gene>
    <name evidence="2" type="ORF">CVV68_13830</name>
</gene>
<keyword evidence="3" id="KW-1185">Reference proteome</keyword>